<proteinExistence type="predicted"/>
<sequence length="192" mass="22675">MKDQSIENIQDRLKLLKNMQQRLNHTSEYTNINQNQKIQTYELQNSEISEQDLQVLSTSFIKKFDLMNYEQDDIFIEIYNKNMSHYTFLQSQLNSILLEIAFKLDTTLNLCNLDIQNNFLNFLEVMTGDILISIDISQKIYSNENYLLIQTWLGGQIHDKEKAIIIEQNANELIIVCKDVDYEIIKKILNIK</sequence>
<protein>
    <submittedName>
        <fullName evidence="1">Uncharacterized protein</fullName>
    </submittedName>
</protein>
<dbReference type="EMBL" id="KI546100">
    <property type="protein sequence ID" value="EST45208.1"/>
    <property type="molecule type" value="Genomic_DNA"/>
</dbReference>
<evidence type="ECO:0000313" key="1">
    <source>
        <dbReference type="EMBL" id="EST45208.1"/>
    </source>
</evidence>
<organism evidence="1">
    <name type="scientific">Spironucleus salmonicida</name>
    <dbReference type="NCBI Taxonomy" id="348837"/>
    <lineage>
        <taxon>Eukaryota</taxon>
        <taxon>Metamonada</taxon>
        <taxon>Diplomonadida</taxon>
        <taxon>Hexamitidae</taxon>
        <taxon>Hexamitinae</taxon>
        <taxon>Spironucleus</taxon>
    </lineage>
</organism>
<gene>
    <name evidence="1" type="ORF">SS50377_14780</name>
</gene>
<reference evidence="1" key="1">
    <citation type="journal article" date="2014" name="PLoS Genet.">
        <title>The Genome of Spironucleus salmonicida Highlights a Fish Pathogen Adapted to Fluctuating Environments.</title>
        <authorList>
            <person name="Xu F."/>
            <person name="Jerlstrom-Hultqvist J."/>
            <person name="Einarsson E."/>
            <person name="Astvaldsson A."/>
            <person name="Svard S.G."/>
            <person name="Andersson J.O."/>
        </authorList>
    </citation>
    <scope>NUCLEOTIDE SEQUENCE</scope>
</reference>
<name>V6LLX0_9EUKA</name>
<dbReference type="AlphaFoldDB" id="V6LLX0"/>
<accession>V6LLX0</accession>